<reference evidence="2 3" key="1">
    <citation type="submission" date="2020-02" db="EMBL/GenBank/DDBJ databases">
        <authorList>
            <person name="Ferguson B K."/>
        </authorList>
    </citation>
    <scope>NUCLEOTIDE SEQUENCE [LARGE SCALE GENOMIC DNA]</scope>
</reference>
<accession>A0A6H5FU46</accession>
<keyword evidence="3" id="KW-1185">Reference proteome</keyword>
<dbReference type="Proteomes" id="UP000479000">
    <property type="component" value="Unassembled WGS sequence"/>
</dbReference>
<evidence type="ECO:0000313" key="3">
    <source>
        <dbReference type="Proteomes" id="UP000479000"/>
    </source>
</evidence>
<gene>
    <name evidence="2" type="ORF">NTEN_LOCUS491</name>
</gene>
<dbReference type="AlphaFoldDB" id="A0A6H5FU46"/>
<evidence type="ECO:0000313" key="2">
    <source>
        <dbReference type="EMBL" id="CAA9993562.1"/>
    </source>
</evidence>
<sequence>MAHPSYISRGSSYYATQSTTCILYFNPERFFEKDEEFGDAVERILERRCDENFRRRMSTNDSETNLRVNIHLNKQNCTSNSDYYLQEIRNRLKKRGPNAEESPNPKTFVNSVHKREPVLPRQLHQST</sequence>
<dbReference type="EMBL" id="CADCXU010000766">
    <property type="protein sequence ID" value="CAA9993562.1"/>
    <property type="molecule type" value="Genomic_DNA"/>
</dbReference>
<feature type="region of interest" description="Disordered" evidence="1">
    <location>
        <begin position="94"/>
        <end position="127"/>
    </location>
</feature>
<name>A0A6H5FU46_9HEMI</name>
<protein>
    <submittedName>
        <fullName evidence="2">Uncharacterized protein</fullName>
    </submittedName>
</protein>
<proteinExistence type="predicted"/>
<organism evidence="2 3">
    <name type="scientific">Nesidiocoris tenuis</name>
    <dbReference type="NCBI Taxonomy" id="355587"/>
    <lineage>
        <taxon>Eukaryota</taxon>
        <taxon>Metazoa</taxon>
        <taxon>Ecdysozoa</taxon>
        <taxon>Arthropoda</taxon>
        <taxon>Hexapoda</taxon>
        <taxon>Insecta</taxon>
        <taxon>Pterygota</taxon>
        <taxon>Neoptera</taxon>
        <taxon>Paraneoptera</taxon>
        <taxon>Hemiptera</taxon>
        <taxon>Heteroptera</taxon>
        <taxon>Panheteroptera</taxon>
        <taxon>Cimicomorpha</taxon>
        <taxon>Miridae</taxon>
        <taxon>Dicyphina</taxon>
        <taxon>Nesidiocoris</taxon>
    </lineage>
</organism>
<evidence type="ECO:0000256" key="1">
    <source>
        <dbReference type="SAM" id="MobiDB-lite"/>
    </source>
</evidence>